<evidence type="ECO:0000256" key="2">
    <source>
        <dbReference type="ARBA" id="ARBA00022723"/>
    </source>
</evidence>
<comment type="caution">
    <text evidence="7">Lacks conserved residue(s) required for the propagation of feature annotation.</text>
</comment>
<feature type="binding site" evidence="7">
    <location>
        <begin position="67"/>
        <end position="69"/>
    </location>
    <ligand>
        <name>substrate</name>
    </ligand>
</feature>
<dbReference type="EC" id="3.6.1.23" evidence="7"/>
<feature type="binding site" evidence="7">
    <location>
        <position position="80"/>
    </location>
    <ligand>
        <name>substrate</name>
    </ligand>
</feature>
<dbReference type="PANTHER" id="PTHR11241:SF0">
    <property type="entry name" value="DEOXYURIDINE 5'-TRIPHOSPHATE NUCLEOTIDOHYDROLASE"/>
    <property type="match status" value="1"/>
</dbReference>
<keyword evidence="2 7" id="KW-0479">Metal-binding</keyword>
<comment type="similarity">
    <text evidence="1 7">Belongs to the dUTPase family.</text>
</comment>
<dbReference type="RefSeq" id="WP_075139064.1">
    <property type="nucleotide sequence ID" value="NZ_CP015994.1"/>
</dbReference>
<dbReference type="NCBIfam" id="NF001862">
    <property type="entry name" value="PRK00601.1"/>
    <property type="match status" value="1"/>
</dbReference>
<dbReference type="FunFam" id="2.70.40.10:FF:000002">
    <property type="entry name" value="dUTP diphosphatase"/>
    <property type="match status" value="1"/>
</dbReference>
<reference evidence="10" key="1">
    <citation type="submission" date="2018-06" db="EMBL/GenBank/DDBJ databases">
        <title>The Anaplasma ovis genome reveals a high proportion of pseudogenes.</title>
        <authorList>
            <person name="Liu Z."/>
            <person name="Peasley A.M."/>
            <person name="Yang J."/>
            <person name="Li Y."/>
            <person name="Guan G."/>
            <person name="Luo J."/>
            <person name="Yin H."/>
            <person name="Brayton K.A."/>
        </authorList>
    </citation>
    <scope>NUCLEOTIDE SEQUENCE [LARGE SCALE GENOMIC DNA]</scope>
    <source>
        <strain evidence="10">Haibei</strain>
    </source>
</reference>
<dbReference type="GO" id="GO:0004170">
    <property type="term" value="F:dUTP diphosphatase activity"/>
    <property type="evidence" value="ECO:0007669"/>
    <property type="project" value="UniProtKB-UniRule"/>
</dbReference>
<feature type="domain" description="dUTPase-like" evidence="8">
    <location>
        <begin position="16"/>
        <end position="146"/>
    </location>
</feature>
<protein>
    <recommendedName>
        <fullName evidence="7">Deoxyuridine 5'-triphosphate nucleotidohydrolase</fullName>
        <shortName evidence="7">dUTPase</shortName>
        <ecNumber evidence="7">3.6.1.23</ecNumber>
    </recommendedName>
    <alternativeName>
        <fullName evidence="7">dUTP pyrophosphatase</fullName>
    </alternativeName>
</protein>
<dbReference type="GO" id="GO:0006226">
    <property type="term" value="P:dUMP biosynthetic process"/>
    <property type="evidence" value="ECO:0007669"/>
    <property type="project" value="UniProtKB-UniRule"/>
</dbReference>
<evidence type="ECO:0000256" key="7">
    <source>
        <dbReference type="HAMAP-Rule" id="MF_00116"/>
    </source>
</evidence>
<gene>
    <name evidence="7" type="primary">dut</name>
    <name evidence="9" type="ORF">AOV_02880</name>
</gene>
<keyword evidence="5 7" id="KW-0546">Nucleotide metabolism</keyword>
<dbReference type="UniPathway" id="UPA00610">
    <property type="reaction ID" value="UER00666"/>
</dbReference>
<evidence type="ECO:0000256" key="4">
    <source>
        <dbReference type="ARBA" id="ARBA00022842"/>
    </source>
</evidence>
<evidence type="ECO:0000313" key="9">
    <source>
        <dbReference type="EMBL" id="ASI47772.1"/>
    </source>
</evidence>
<sequence>MLKVKILRLASGYGLPLPSYATPKSAGLDLYAAVDGKLVVHPGGRCAVKTGIALELPDGYEAQIRSRSGLAANFGVFVLNAPGTIDSDYRGEITVVLSNFGSEDYVISRGDRVAQMVIAPVERVDWEEVSSITATSRGEGGFGSTGT</sequence>
<evidence type="ECO:0000256" key="3">
    <source>
        <dbReference type="ARBA" id="ARBA00022801"/>
    </source>
</evidence>
<dbReference type="Gene3D" id="2.70.40.10">
    <property type="match status" value="1"/>
</dbReference>
<evidence type="ECO:0000256" key="5">
    <source>
        <dbReference type="ARBA" id="ARBA00023080"/>
    </source>
</evidence>
<evidence type="ECO:0000313" key="10">
    <source>
        <dbReference type="Proteomes" id="UP000259762"/>
    </source>
</evidence>
<comment type="catalytic activity">
    <reaction evidence="6 7">
        <text>dUTP + H2O = dUMP + diphosphate + H(+)</text>
        <dbReference type="Rhea" id="RHEA:10248"/>
        <dbReference type="ChEBI" id="CHEBI:15377"/>
        <dbReference type="ChEBI" id="CHEBI:15378"/>
        <dbReference type="ChEBI" id="CHEBI:33019"/>
        <dbReference type="ChEBI" id="CHEBI:61555"/>
        <dbReference type="ChEBI" id="CHEBI:246422"/>
        <dbReference type="EC" id="3.6.1.23"/>
    </reaction>
</comment>
<dbReference type="KEGG" id="aoh:AOV_02880"/>
<dbReference type="InterPro" id="IPR036157">
    <property type="entry name" value="dUTPase-like_sf"/>
</dbReference>
<accession>A0A2Z2LBU4</accession>
<dbReference type="InterPro" id="IPR033704">
    <property type="entry name" value="dUTPase_trimeric"/>
</dbReference>
<keyword evidence="3 7" id="KW-0378">Hydrolase</keyword>
<dbReference type="AlphaFoldDB" id="A0A2Z2LBU4"/>
<feature type="binding site" evidence="7">
    <location>
        <begin position="84"/>
        <end position="86"/>
    </location>
    <ligand>
        <name>substrate</name>
    </ligand>
</feature>
<dbReference type="EMBL" id="CP015994">
    <property type="protein sequence ID" value="ASI47772.1"/>
    <property type="molecule type" value="Genomic_DNA"/>
</dbReference>
<reference evidence="9 10" key="2">
    <citation type="journal article" date="2019" name="BMC Genomics">
        <title>The Anaplasma ovis genome reveals a high proportion of pseudogenes.</title>
        <authorList>
            <person name="Liu Z."/>
            <person name="Peasley A.M."/>
            <person name="Yang J."/>
            <person name="Li Y."/>
            <person name="Guan G."/>
            <person name="Luo J."/>
            <person name="Yin H."/>
            <person name="Brayton K.A."/>
        </authorList>
    </citation>
    <scope>NUCLEOTIDE SEQUENCE [LARGE SCALE GENOMIC DNA]</scope>
    <source>
        <strain evidence="9 10">Haibei</strain>
    </source>
</reference>
<keyword evidence="4 7" id="KW-0460">Magnesium</keyword>
<dbReference type="Pfam" id="PF00692">
    <property type="entry name" value="dUTPase"/>
    <property type="match status" value="1"/>
</dbReference>
<evidence type="ECO:0000259" key="8">
    <source>
        <dbReference type="Pfam" id="PF00692"/>
    </source>
</evidence>
<comment type="pathway">
    <text evidence="7">Pyrimidine metabolism; dUMP biosynthesis; dUMP from dCTP (dUTP route): step 2/2.</text>
</comment>
<dbReference type="CDD" id="cd07557">
    <property type="entry name" value="trimeric_dUTPase"/>
    <property type="match status" value="1"/>
</dbReference>
<proteinExistence type="inferred from homology"/>
<dbReference type="NCBIfam" id="TIGR00576">
    <property type="entry name" value="dut"/>
    <property type="match status" value="1"/>
</dbReference>
<evidence type="ECO:0000256" key="1">
    <source>
        <dbReference type="ARBA" id="ARBA00006581"/>
    </source>
</evidence>
<comment type="function">
    <text evidence="7">This enzyme is involved in nucleotide metabolism: it produces dUMP, the immediate precursor of thymidine nucleotides and it decreases the intracellular concentration of dUTP so that uracil cannot be incorporated into DNA.</text>
</comment>
<keyword evidence="10" id="KW-1185">Reference proteome</keyword>
<comment type="cofactor">
    <cofactor evidence="7">
        <name>Mg(2+)</name>
        <dbReference type="ChEBI" id="CHEBI:18420"/>
    </cofactor>
</comment>
<organism evidence="9 10">
    <name type="scientific">Anaplasma ovis str. Haibei</name>
    <dbReference type="NCBI Taxonomy" id="1248439"/>
    <lineage>
        <taxon>Bacteria</taxon>
        <taxon>Pseudomonadati</taxon>
        <taxon>Pseudomonadota</taxon>
        <taxon>Alphaproteobacteria</taxon>
        <taxon>Rickettsiales</taxon>
        <taxon>Anaplasmataceae</taxon>
        <taxon>Anaplasma</taxon>
    </lineage>
</organism>
<evidence type="ECO:0000256" key="6">
    <source>
        <dbReference type="ARBA" id="ARBA00047686"/>
    </source>
</evidence>
<dbReference type="GO" id="GO:0046081">
    <property type="term" value="P:dUTP catabolic process"/>
    <property type="evidence" value="ECO:0007669"/>
    <property type="project" value="InterPro"/>
</dbReference>
<dbReference type="GO" id="GO:0000287">
    <property type="term" value="F:magnesium ion binding"/>
    <property type="evidence" value="ECO:0007669"/>
    <property type="project" value="UniProtKB-UniRule"/>
</dbReference>
<dbReference type="SUPFAM" id="SSF51283">
    <property type="entry name" value="dUTPase-like"/>
    <property type="match status" value="1"/>
</dbReference>
<dbReference type="Proteomes" id="UP000259762">
    <property type="component" value="Chromosome"/>
</dbReference>
<dbReference type="PANTHER" id="PTHR11241">
    <property type="entry name" value="DEOXYURIDINE 5'-TRIPHOSPHATE NUCLEOTIDOHYDROLASE"/>
    <property type="match status" value="1"/>
</dbReference>
<dbReference type="InterPro" id="IPR008181">
    <property type="entry name" value="dUTPase"/>
</dbReference>
<dbReference type="OrthoDB" id="9809956at2"/>
<dbReference type="InterPro" id="IPR029054">
    <property type="entry name" value="dUTPase-like"/>
</dbReference>
<dbReference type="HAMAP" id="MF_00116">
    <property type="entry name" value="dUTPase_bact"/>
    <property type="match status" value="1"/>
</dbReference>
<name>A0A2Z2LBU4_9RICK</name>